<evidence type="ECO:0000256" key="8">
    <source>
        <dbReference type="ARBA" id="ARBA00023160"/>
    </source>
</evidence>
<feature type="coiled-coil region" evidence="11">
    <location>
        <begin position="4"/>
        <end position="38"/>
    </location>
</feature>
<proteinExistence type="inferred from homology"/>
<comment type="subcellular location">
    <subcellularLocation>
        <location evidence="10">Cytoplasm</location>
    </subcellularLocation>
</comment>
<dbReference type="EMBL" id="CP049055">
    <property type="protein sequence ID" value="QII10399.1"/>
    <property type="molecule type" value="Genomic_DNA"/>
</dbReference>
<dbReference type="AlphaFoldDB" id="Q1PYS7"/>
<dbReference type="EMBL" id="LT934425">
    <property type="protein sequence ID" value="SOH03787.1"/>
    <property type="molecule type" value="Genomic_DNA"/>
</dbReference>
<dbReference type="EMBL" id="CT573072">
    <property type="protein sequence ID" value="CAJ72238.1"/>
    <property type="molecule type" value="Genomic_DNA"/>
</dbReference>
<dbReference type="Proteomes" id="UP000501926">
    <property type="component" value="Chromosome"/>
</dbReference>
<dbReference type="GO" id="GO:0016743">
    <property type="term" value="F:carboxyl- or carbamoyltransferase activity"/>
    <property type="evidence" value="ECO:0007669"/>
    <property type="project" value="UniProtKB-UniRule"/>
</dbReference>
<dbReference type="InterPro" id="IPR029045">
    <property type="entry name" value="ClpP/crotonase-like_dom_sf"/>
</dbReference>
<dbReference type="HAMAP" id="MF_00823">
    <property type="entry name" value="AcetylCoA_CT_alpha"/>
    <property type="match status" value="1"/>
</dbReference>
<reference evidence="14 17" key="5">
    <citation type="submission" date="2020-02" db="EMBL/GenBank/DDBJ databases">
        <title>Newly sequenced genome of strain CSTR1 showed variability in Candidatus Kuenenia stuttgartiensis genomes.</title>
        <authorList>
            <person name="Ding C."/>
            <person name="Adrian L."/>
        </authorList>
    </citation>
    <scope>NUCLEOTIDE SEQUENCE [LARGE SCALE GENOMIC DNA]</scope>
    <source>
        <strain evidence="14 17">CSTR1</strain>
    </source>
</reference>
<reference evidence="16" key="3">
    <citation type="submission" date="2017-10" db="EMBL/GenBank/DDBJ databases">
        <authorList>
            <person name="Frank J."/>
        </authorList>
    </citation>
    <scope>NUCLEOTIDE SEQUENCE [LARGE SCALE GENOMIC DNA]</scope>
</reference>
<dbReference type="NCBIfam" id="NF041504">
    <property type="entry name" value="AccA_sub"/>
    <property type="match status" value="1"/>
</dbReference>
<feature type="domain" description="CoA carboxyltransferase C-terminal" evidence="12">
    <location>
        <begin position="38"/>
        <end position="299"/>
    </location>
</feature>
<keyword evidence="3 10" id="KW-0808">Transferase</keyword>
<evidence type="ECO:0000256" key="7">
    <source>
        <dbReference type="ARBA" id="ARBA00023098"/>
    </source>
</evidence>
<comment type="pathway">
    <text evidence="1 10">Lipid metabolism; malonyl-CoA biosynthesis; malonyl-CoA from acetyl-CoA: step 1/1.</text>
</comment>
<evidence type="ECO:0000313" key="14">
    <source>
        <dbReference type="EMBL" id="QII10399.1"/>
    </source>
</evidence>
<reference evidence="13" key="1">
    <citation type="journal article" date="2006" name="Nature">
        <title>Deciphering the evolution and metabolism of an anammox bacterium from a community genome.</title>
        <authorList>
            <person name="Strous M."/>
            <person name="Pelletier E."/>
            <person name="Mangenot S."/>
            <person name="Rattei T."/>
            <person name="Lehner A."/>
            <person name="Taylor M.W."/>
            <person name="Horn M."/>
            <person name="Daims H."/>
            <person name="Bartol-Mavel D."/>
            <person name="Wincker P."/>
            <person name="Barbe V."/>
            <person name="Fonknechten N."/>
            <person name="Vallenet D."/>
            <person name="Segurens B."/>
            <person name="Schenowitz-Truong C."/>
            <person name="Medigue C."/>
            <person name="Collingro A."/>
            <person name="Snel B."/>
            <person name="Dutilh B.E."/>
            <person name="OpDenCamp H.J.M."/>
            <person name="vanDerDrift C."/>
            <person name="Cirpus I."/>
            <person name="vanDePas-Schoonen K.T."/>
            <person name="Harhangi H.R."/>
            <person name="vanNiftrik L."/>
            <person name="Schmid M."/>
            <person name="Keltjens J."/>
            <person name="vanDeVossenberg J."/>
            <person name="Kartal B."/>
            <person name="Meier H."/>
            <person name="Frishman D."/>
            <person name="Huynen M.A."/>
            <person name="Mewes H."/>
            <person name="Weissenbach J."/>
            <person name="Jetten M.S.M."/>
            <person name="Wagner M."/>
            <person name="LePaslier D."/>
        </authorList>
    </citation>
    <scope>NUCLEOTIDE SEQUENCE</scope>
</reference>
<evidence type="ECO:0000259" key="12">
    <source>
        <dbReference type="PROSITE" id="PS50989"/>
    </source>
</evidence>
<keyword evidence="7 10" id="KW-0443">Lipid metabolism</keyword>
<comment type="subunit">
    <text evidence="10">Acetyl-CoA carboxylase is a heterohexamer composed of biotin carboxyl carrier protein (AccB), biotin carboxylase (AccC) and two subunits each of ACCase subunit alpha (AccA) and ACCase subunit beta (AccD).</text>
</comment>
<reference evidence="13" key="2">
    <citation type="submission" date="2006-01" db="EMBL/GenBank/DDBJ databases">
        <authorList>
            <person name="Genoscope"/>
        </authorList>
    </citation>
    <scope>NUCLEOTIDE SEQUENCE</scope>
</reference>
<protein>
    <recommendedName>
        <fullName evidence="10">Acetyl-coenzyme A carboxylase carboxyl transferase subunit alpha</fullName>
        <shortName evidence="10">ACCase subunit alpha</shortName>
        <shortName evidence="10">Acetyl-CoA carboxylase carboxyltransferase subunit alpha</shortName>
        <ecNumber evidence="10">2.1.3.15</ecNumber>
    </recommendedName>
</protein>
<keyword evidence="10" id="KW-0963">Cytoplasm</keyword>
<keyword evidence="5 10" id="KW-0276">Fatty acid metabolism</keyword>
<evidence type="ECO:0000256" key="6">
    <source>
        <dbReference type="ARBA" id="ARBA00022840"/>
    </source>
</evidence>
<sequence>MGKAAFGERSIAELENMILELEHRIEDLENASLKGESEHDDELRYLREEQEQIQKEIFAKLTPYDIVKIARHPLRPLSTDYINFIVEDFVELHGDKRFGDDKAMVCGFGKIDEEKVLIVGHRKGKSTKERIACNFGMPNPEGYRKSLQKMKLAEKFKLPVITLIDTPGANPDIGAEERGQAHAIAESIYEMSRLRTPIINIVIGEGGSGGALGIGIGDIFAILEYAYYSVISPEGCAAILWKNGEMAPEAAKKLHLTAKDLLNLCIADEIIPEPSGAAHKDPEKTASTMKSFLLKYLHQLKTIPTDKLIEDRYNRYRKIGKYLEV</sequence>
<gene>
    <name evidence="10 13" type="primary">accA</name>
    <name evidence="14" type="ORF">KsCSTR_10200</name>
    <name evidence="15" type="ORF">KSMBR1_1285</name>
    <name evidence="13" type="ORF">kustd1493</name>
</gene>
<evidence type="ECO:0000313" key="16">
    <source>
        <dbReference type="Proteomes" id="UP000221734"/>
    </source>
</evidence>
<dbReference type="RefSeq" id="WP_099324555.1">
    <property type="nucleotide sequence ID" value="NZ_CP049055.1"/>
</dbReference>
<evidence type="ECO:0000313" key="15">
    <source>
        <dbReference type="EMBL" id="SOH03787.1"/>
    </source>
</evidence>
<comment type="similarity">
    <text evidence="10">Belongs to the AccA family.</text>
</comment>
<dbReference type="GO" id="GO:0006633">
    <property type="term" value="P:fatty acid biosynthetic process"/>
    <property type="evidence" value="ECO:0007669"/>
    <property type="project" value="UniProtKB-KW"/>
</dbReference>
<dbReference type="Proteomes" id="UP000221734">
    <property type="component" value="Chromosome Kuenenia_stuttgartiensis_MBR1"/>
</dbReference>
<keyword evidence="16" id="KW-1185">Reference proteome</keyword>
<evidence type="ECO:0000313" key="17">
    <source>
        <dbReference type="Proteomes" id="UP000501926"/>
    </source>
</evidence>
<accession>Q1PYS7</accession>
<dbReference type="SUPFAM" id="SSF52096">
    <property type="entry name" value="ClpP/crotonase"/>
    <property type="match status" value="1"/>
</dbReference>
<dbReference type="PANTHER" id="PTHR42853">
    <property type="entry name" value="ACETYL-COENZYME A CARBOXYLASE CARBOXYL TRANSFERASE SUBUNIT ALPHA"/>
    <property type="match status" value="1"/>
</dbReference>
<reference evidence="15" key="4">
    <citation type="submission" date="2017-10" db="EMBL/GenBank/DDBJ databases">
        <authorList>
            <person name="Banno H."/>
            <person name="Chua N.-H."/>
        </authorList>
    </citation>
    <scope>NUCLEOTIDE SEQUENCE [LARGE SCALE GENOMIC DNA]</scope>
    <source>
        <strain evidence="15">Kuenenia_mbr1_ru-nijmegen</strain>
    </source>
</reference>
<dbReference type="Gene3D" id="3.90.226.10">
    <property type="entry name" value="2-enoyl-CoA Hydratase, Chain A, domain 1"/>
    <property type="match status" value="1"/>
</dbReference>
<keyword evidence="11" id="KW-0175">Coiled coil</keyword>
<dbReference type="GO" id="GO:0005524">
    <property type="term" value="F:ATP binding"/>
    <property type="evidence" value="ECO:0007669"/>
    <property type="project" value="UniProtKB-KW"/>
</dbReference>
<dbReference type="PANTHER" id="PTHR42853:SF3">
    <property type="entry name" value="ACETYL-COENZYME A CARBOXYLASE CARBOXYL TRANSFERASE SUBUNIT ALPHA, CHLOROPLASTIC"/>
    <property type="match status" value="1"/>
</dbReference>
<evidence type="ECO:0000256" key="1">
    <source>
        <dbReference type="ARBA" id="ARBA00004956"/>
    </source>
</evidence>
<dbReference type="GO" id="GO:0009317">
    <property type="term" value="C:acetyl-CoA carboxylase complex"/>
    <property type="evidence" value="ECO:0007669"/>
    <property type="project" value="InterPro"/>
</dbReference>
<dbReference type="PROSITE" id="PS50989">
    <property type="entry name" value="COA_CT_CTER"/>
    <property type="match status" value="1"/>
</dbReference>
<comment type="function">
    <text evidence="10">Component of the acetyl coenzyme A carboxylase (ACC) complex. First, biotin carboxylase catalyzes the carboxylation of biotin on its carrier protein (BCCP) and then the CO(2) group is transferred by the carboxyltransferase to acetyl-CoA to form malonyl-CoA.</text>
</comment>
<dbReference type="PRINTS" id="PR01069">
    <property type="entry name" value="ACCCTRFRASEA"/>
</dbReference>
<keyword evidence="8 10" id="KW-0275">Fatty acid biosynthesis</keyword>
<evidence type="ECO:0000256" key="11">
    <source>
        <dbReference type="SAM" id="Coils"/>
    </source>
</evidence>
<dbReference type="KEGG" id="kst:KSMBR1_1285"/>
<evidence type="ECO:0000256" key="10">
    <source>
        <dbReference type="HAMAP-Rule" id="MF_00823"/>
    </source>
</evidence>
<evidence type="ECO:0000256" key="3">
    <source>
        <dbReference type="ARBA" id="ARBA00022679"/>
    </source>
</evidence>
<dbReference type="GO" id="GO:0003989">
    <property type="term" value="F:acetyl-CoA carboxylase activity"/>
    <property type="evidence" value="ECO:0007669"/>
    <property type="project" value="InterPro"/>
</dbReference>
<evidence type="ECO:0000256" key="5">
    <source>
        <dbReference type="ARBA" id="ARBA00022832"/>
    </source>
</evidence>
<dbReference type="GO" id="GO:2001295">
    <property type="term" value="P:malonyl-CoA biosynthetic process"/>
    <property type="evidence" value="ECO:0007669"/>
    <property type="project" value="UniProtKB-UniRule"/>
</dbReference>
<keyword evidence="4 10" id="KW-0547">Nucleotide-binding</keyword>
<dbReference type="InterPro" id="IPR001095">
    <property type="entry name" value="Acetyl_CoA_COase_a_su"/>
</dbReference>
<evidence type="ECO:0000313" key="13">
    <source>
        <dbReference type="EMBL" id="CAJ72238.1"/>
    </source>
</evidence>
<keyword evidence="13" id="KW-0436">Ligase</keyword>
<evidence type="ECO:0000256" key="4">
    <source>
        <dbReference type="ARBA" id="ARBA00022741"/>
    </source>
</evidence>
<dbReference type="NCBIfam" id="NF004344">
    <property type="entry name" value="PRK05724.1"/>
    <property type="match status" value="1"/>
</dbReference>
<evidence type="ECO:0000256" key="9">
    <source>
        <dbReference type="ARBA" id="ARBA00049152"/>
    </source>
</evidence>
<dbReference type="EC" id="2.1.3.15" evidence="10"/>
<keyword evidence="6 10" id="KW-0067">ATP-binding</keyword>
<dbReference type="NCBIfam" id="TIGR00513">
    <property type="entry name" value="accA"/>
    <property type="match status" value="1"/>
</dbReference>
<organism evidence="13">
    <name type="scientific">Kuenenia stuttgartiensis</name>
    <dbReference type="NCBI Taxonomy" id="174633"/>
    <lineage>
        <taxon>Bacteria</taxon>
        <taxon>Pseudomonadati</taxon>
        <taxon>Planctomycetota</taxon>
        <taxon>Candidatus Brocadiia</taxon>
        <taxon>Candidatus Brocadiales</taxon>
        <taxon>Candidatus Brocadiaceae</taxon>
        <taxon>Candidatus Kuenenia</taxon>
    </lineage>
</organism>
<dbReference type="UniPathway" id="UPA00655">
    <property type="reaction ID" value="UER00711"/>
</dbReference>
<dbReference type="InterPro" id="IPR011763">
    <property type="entry name" value="COA_CT_C"/>
</dbReference>
<dbReference type="OrthoDB" id="9808023at2"/>
<keyword evidence="2 10" id="KW-0444">Lipid biosynthesis</keyword>
<evidence type="ECO:0000256" key="2">
    <source>
        <dbReference type="ARBA" id="ARBA00022516"/>
    </source>
</evidence>
<comment type="catalytic activity">
    <reaction evidence="9 10">
        <text>N(6)-carboxybiotinyl-L-lysyl-[protein] + acetyl-CoA = N(6)-biotinyl-L-lysyl-[protein] + malonyl-CoA</text>
        <dbReference type="Rhea" id="RHEA:54728"/>
        <dbReference type="Rhea" id="RHEA-COMP:10505"/>
        <dbReference type="Rhea" id="RHEA-COMP:10506"/>
        <dbReference type="ChEBI" id="CHEBI:57288"/>
        <dbReference type="ChEBI" id="CHEBI:57384"/>
        <dbReference type="ChEBI" id="CHEBI:83144"/>
        <dbReference type="ChEBI" id="CHEBI:83145"/>
        <dbReference type="EC" id="2.1.3.15"/>
    </reaction>
</comment>
<dbReference type="Pfam" id="PF03255">
    <property type="entry name" value="ACCA"/>
    <property type="match status" value="1"/>
</dbReference>
<name>Q1PYS7_KUEST</name>